<dbReference type="EMBL" id="JATAAI010000011">
    <property type="protein sequence ID" value="KAK1742367.1"/>
    <property type="molecule type" value="Genomic_DNA"/>
</dbReference>
<dbReference type="GO" id="GO:0046982">
    <property type="term" value="F:protein heterodimerization activity"/>
    <property type="evidence" value="ECO:0007669"/>
    <property type="project" value="InterPro"/>
</dbReference>
<reference evidence="2" key="1">
    <citation type="submission" date="2023-06" db="EMBL/GenBank/DDBJ databases">
        <title>Survivors Of The Sea: Transcriptome response of Skeletonema marinoi to long-term dormancy.</title>
        <authorList>
            <person name="Pinder M.I.M."/>
            <person name="Kourtchenko O."/>
            <person name="Robertson E.K."/>
            <person name="Larsson T."/>
            <person name="Maumus F."/>
            <person name="Osuna-Cruz C.M."/>
            <person name="Vancaester E."/>
            <person name="Stenow R."/>
            <person name="Vandepoele K."/>
            <person name="Ploug H."/>
            <person name="Bruchert V."/>
            <person name="Godhe A."/>
            <person name="Topel M."/>
        </authorList>
    </citation>
    <scope>NUCLEOTIDE SEQUENCE</scope>
    <source>
        <strain evidence="2">R05AC</strain>
    </source>
</reference>
<dbReference type="PANTHER" id="PTHR12773">
    <property type="entry name" value="UPF0315 PROTEIN-RELATED"/>
    <property type="match status" value="1"/>
</dbReference>
<comment type="similarity">
    <text evidence="1">Belongs to the TRM112 family.</text>
</comment>
<evidence type="ECO:0000313" key="2">
    <source>
        <dbReference type="EMBL" id="KAK1742367.1"/>
    </source>
</evidence>
<keyword evidence="3" id="KW-1185">Reference proteome</keyword>
<protein>
    <submittedName>
        <fullName evidence="2">Multifunctional methyltransferase subunit TRM112-like protein</fullName>
    </submittedName>
</protein>
<evidence type="ECO:0000313" key="3">
    <source>
        <dbReference type="Proteomes" id="UP001224775"/>
    </source>
</evidence>
<comment type="caution">
    <text evidence="2">The sequence shown here is derived from an EMBL/GenBank/DDBJ whole genome shotgun (WGS) entry which is preliminary data.</text>
</comment>
<dbReference type="AlphaFoldDB" id="A0AAD8YA83"/>
<dbReference type="Proteomes" id="UP001224775">
    <property type="component" value="Unassembled WGS sequence"/>
</dbReference>
<dbReference type="InterPro" id="IPR039127">
    <property type="entry name" value="Trm112"/>
</dbReference>
<accession>A0AAD8YA83</accession>
<dbReference type="InterPro" id="IPR005651">
    <property type="entry name" value="Trm112-like"/>
</dbReference>
<dbReference type="GO" id="GO:0008168">
    <property type="term" value="F:methyltransferase activity"/>
    <property type="evidence" value="ECO:0007669"/>
    <property type="project" value="UniProtKB-KW"/>
</dbReference>
<keyword evidence="2" id="KW-0489">Methyltransferase</keyword>
<dbReference type="GO" id="GO:0070476">
    <property type="term" value="P:rRNA (guanine-N7)-methylation"/>
    <property type="evidence" value="ECO:0007669"/>
    <property type="project" value="TreeGrafter"/>
</dbReference>
<name>A0AAD8YA83_9STRA</name>
<dbReference type="Pfam" id="PF03966">
    <property type="entry name" value="Trm112p"/>
    <property type="match status" value="1"/>
</dbReference>
<dbReference type="Gene3D" id="2.20.25.10">
    <property type="match status" value="1"/>
</dbReference>
<dbReference type="GO" id="GO:0030488">
    <property type="term" value="P:tRNA methylation"/>
    <property type="evidence" value="ECO:0007669"/>
    <property type="project" value="TreeGrafter"/>
</dbReference>
<keyword evidence="2" id="KW-0808">Transferase</keyword>
<organism evidence="2 3">
    <name type="scientific">Skeletonema marinoi</name>
    <dbReference type="NCBI Taxonomy" id="267567"/>
    <lineage>
        <taxon>Eukaryota</taxon>
        <taxon>Sar</taxon>
        <taxon>Stramenopiles</taxon>
        <taxon>Ochrophyta</taxon>
        <taxon>Bacillariophyta</taxon>
        <taxon>Coscinodiscophyceae</taxon>
        <taxon>Thalassiosirophycidae</taxon>
        <taxon>Thalassiosirales</taxon>
        <taxon>Skeletonemataceae</taxon>
        <taxon>Skeletonema</taxon>
        <taxon>Skeletonema marinoi-dohrnii complex</taxon>
    </lineage>
</organism>
<dbReference type="PANTHER" id="PTHR12773:SF0">
    <property type="entry name" value="MULTIFUNCTIONAL METHYLTRANSFERASE SUBUNIT TRM112-LIKE PROTEIN"/>
    <property type="match status" value="1"/>
</dbReference>
<evidence type="ECO:0000256" key="1">
    <source>
        <dbReference type="ARBA" id="ARBA00007980"/>
    </source>
</evidence>
<dbReference type="SUPFAM" id="SSF158997">
    <property type="entry name" value="Trm112p-like"/>
    <property type="match status" value="1"/>
</dbReference>
<proteinExistence type="inferred from homology"/>
<gene>
    <name evidence="2" type="ORF">QTG54_006932</name>
</gene>
<sequence>MRLLTHNFLQSNVRGTEKGYPLNIEVTTIKYEESPVDKEFLLNLLPKVNYNALVAAVKQMSPHCEQPLPELPETMDVSNAEQNQNLDDATISNLHKVLFDVYLVEGWLICPDTGRKFPVKECIPNMILHEDEI</sequence>